<keyword evidence="1" id="KW-0862">Zinc</keyword>
<evidence type="ECO:0000256" key="1">
    <source>
        <dbReference type="PROSITE-ProRule" id="PRU00047"/>
    </source>
</evidence>
<accession>A0AAF0R8S4</accession>
<gene>
    <name evidence="4" type="ORF">MTR67_027236</name>
</gene>
<protein>
    <recommendedName>
        <fullName evidence="3">CCHC-type domain-containing protein</fullName>
    </recommendedName>
</protein>
<dbReference type="InterPro" id="IPR001878">
    <property type="entry name" value="Znf_CCHC"/>
</dbReference>
<dbReference type="AlphaFoldDB" id="A0AAF0R8S4"/>
<feature type="region of interest" description="Disordered" evidence="2">
    <location>
        <begin position="102"/>
        <end position="131"/>
    </location>
</feature>
<dbReference type="Proteomes" id="UP001234989">
    <property type="component" value="Chromosome 6"/>
</dbReference>
<organism evidence="4 5">
    <name type="scientific">Solanum verrucosum</name>
    <dbReference type="NCBI Taxonomy" id="315347"/>
    <lineage>
        <taxon>Eukaryota</taxon>
        <taxon>Viridiplantae</taxon>
        <taxon>Streptophyta</taxon>
        <taxon>Embryophyta</taxon>
        <taxon>Tracheophyta</taxon>
        <taxon>Spermatophyta</taxon>
        <taxon>Magnoliopsida</taxon>
        <taxon>eudicotyledons</taxon>
        <taxon>Gunneridae</taxon>
        <taxon>Pentapetalae</taxon>
        <taxon>asterids</taxon>
        <taxon>lamiids</taxon>
        <taxon>Solanales</taxon>
        <taxon>Solanaceae</taxon>
        <taxon>Solanoideae</taxon>
        <taxon>Solaneae</taxon>
        <taxon>Solanum</taxon>
    </lineage>
</organism>
<dbReference type="GO" id="GO:0003676">
    <property type="term" value="F:nucleic acid binding"/>
    <property type="evidence" value="ECO:0007669"/>
    <property type="project" value="InterPro"/>
</dbReference>
<dbReference type="PROSITE" id="PS50158">
    <property type="entry name" value="ZF_CCHC"/>
    <property type="match status" value="1"/>
</dbReference>
<feature type="region of interest" description="Disordered" evidence="2">
    <location>
        <begin position="21"/>
        <end position="71"/>
    </location>
</feature>
<dbReference type="EMBL" id="CP133617">
    <property type="protein sequence ID" value="WMV33851.1"/>
    <property type="molecule type" value="Genomic_DNA"/>
</dbReference>
<keyword evidence="5" id="KW-1185">Reference proteome</keyword>
<name>A0AAF0R8S4_SOLVR</name>
<evidence type="ECO:0000256" key="2">
    <source>
        <dbReference type="SAM" id="MobiDB-lite"/>
    </source>
</evidence>
<keyword evidence="1" id="KW-0479">Metal-binding</keyword>
<evidence type="ECO:0000313" key="4">
    <source>
        <dbReference type="EMBL" id="WMV33851.1"/>
    </source>
</evidence>
<reference evidence="4" key="1">
    <citation type="submission" date="2023-08" db="EMBL/GenBank/DDBJ databases">
        <title>A de novo genome assembly of Solanum verrucosum Schlechtendal, a Mexican diploid species geographically isolated from the other diploid A-genome species in potato relatives.</title>
        <authorList>
            <person name="Hosaka K."/>
        </authorList>
    </citation>
    <scope>NUCLEOTIDE SEQUENCE</scope>
    <source>
        <tissue evidence="4">Young leaves</tissue>
    </source>
</reference>
<evidence type="ECO:0000313" key="5">
    <source>
        <dbReference type="Proteomes" id="UP001234989"/>
    </source>
</evidence>
<feature type="domain" description="CCHC-type" evidence="3">
    <location>
        <begin position="91"/>
        <end position="105"/>
    </location>
</feature>
<feature type="compositionally biased region" description="Polar residues" evidence="2">
    <location>
        <begin position="42"/>
        <end position="67"/>
    </location>
</feature>
<feature type="compositionally biased region" description="Polar residues" evidence="2">
    <location>
        <begin position="106"/>
        <end position="121"/>
    </location>
</feature>
<proteinExistence type="predicted"/>
<dbReference type="GO" id="GO:0008270">
    <property type="term" value="F:zinc ion binding"/>
    <property type="evidence" value="ECO:0007669"/>
    <property type="project" value="UniProtKB-KW"/>
</dbReference>
<evidence type="ECO:0000259" key="3">
    <source>
        <dbReference type="PROSITE" id="PS50158"/>
    </source>
</evidence>
<keyword evidence="1" id="KW-0863">Zinc-finger</keyword>
<sequence length="131" mass="14242">MVDNMRSRMSLFIVGLPRLSDKKIKGPAPSSVSAPEPRNKCEYNSQNSQNSRVRLAHSQGSKAQGGTKTPAYAKCGRSHSWVCCNGSTSFFKCGQNGHIMRKCPRSRQSYGNGGNRAQSSLVAPPDRAPSR</sequence>